<reference evidence="1" key="1">
    <citation type="submission" date="2022-10" db="EMBL/GenBank/DDBJ databases">
        <title>The complete genomes of actinobacterial strains from the NBC collection.</title>
        <authorList>
            <person name="Joergensen T.S."/>
            <person name="Alvarez Arevalo M."/>
            <person name="Sterndorff E.B."/>
            <person name="Faurdal D."/>
            <person name="Vuksanovic O."/>
            <person name="Mourched A.-S."/>
            <person name="Charusanti P."/>
            <person name="Shaw S."/>
            <person name="Blin K."/>
            <person name="Weber T."/>
        </authorList>
    </citation>
    <scope>NUCLEOTIDE SEQUENCE</scope>
    <source>
        <strain evidence="1">NBC_01436</strain>
    </source>
</reference>
<dbReference type="Proteomes" id="UP001431926">
    <property type="component" value="Chromosome"/>
</dbReference>
<protein>
    <submittedName>
        <fullName evidence="1">Uncharacterized protein</fullName>
    </submittedName>
</protein>
<sequence>MTTPSPRPHVMALLFDTDFNRPADSLVYRHLDGRLFTDEEHALLRDATTEEFQAVGIHVDDPEVDVETAVREMVDLLMKYAVDHHEALVPCMTHEDLMKYDRLSFTIGVNSGRYAPRED</sequence>
<organism evidence="1 2">
    <name type="scientific">Streptomyces anulatus</name>
    <name type="common">Streptomyces chrysomallus</name>
    <dbReference type="NCBI Taxonomy" id="1892"/>
    <lineage>
        <taxon>Bacteria</taxon>
        <taxon>Bacillati</taxon>
        <taxon>Actinomycetota</taxon>
        <taxon>Actinomycetes</taxon>
        <taxon>Kitasatosporales</taxon>
        <taxon>Streptomycetaceae</taxon>
        <taxon>Streptomyces</taxon>
    </lineage>
</organism>
<proteinExistence type="predicted"/>
<dbReference type="RefSeq" id="WP_329356703.1">
    <property type="nucleotide sequence ID" value="NZ_CP109490.1"/>
</dbReference>
<gene>
    <name evidence="1" type="ORF">OG367_19015</name>
</gene>
<accession>A0ABZ1ZHI5</accession>
<evidence type="ECO:0000313" key="1">
    <source>
        <dbReference type="EMBL" id="WUX38195.1"/>
    </source>
</evidence>
<dbReference type="EMBL" id="CP109491">
    <property type="protein sequence ID" value="WUX38195.1"/>
    <property type="molecule type" value="Genomic_DNA"/>
</dbReference>
<keyword evidence="2" id="KW-1185">Reference proteome</keyword>
<evidence type="ECO:0000313" key="2">
    <source>
        <dbReference type="Proteomes" id="UP001431926"/>
    </source>
</evidence>
<name>A0ABZ1ZHI5_STRAQ</name>